<feature type="domain" description="Peptidase M24" evidence="2">
    <location>
        <begin position="134"/>
        <end position="375"/>
    </location>
</feature>
<dbReference type="Gene3D" id="3.90.230.10">
    <property type="entry name" value="Creatinase/methionine aminopeptidase superfamily"/>
    <property type="match status" value="1"/>
</dbReference>
<dbReference type="EMBL" id="CP023778">
    <property type="protein sequence ID" value="ATL69271.1"/>
    <property type="molecule type" value="Genomic_DNA"/>
</dbReference>
<evidence type="ECO:0000256" key="1">
    <source>
        <dbReference type="SAM" id="MobiDB-lite"/>
    </source>
</evidence>
<dbReference type="InterPro" id="IPR000994">
    <property type="entry name" value="Pept_M24"/>
</dbReference>
<reference evidence="3 4" key="1">
    <citation type="submission" date="2017-10" db="EMBL/GenBank/DDBJ databases">
        <title>Comparative genomics between pathogenic Norcardia.</title>
        <authorList>
            <person name="Zeng L."/>
        </authorList>
    </citation>
    <scope>NUCLEOTIDE SEQUENCE [LARGE SCALE GENOMIC DNA]</scope>
    <source>
        <strain evidence="3 4">NC_YFY_NT001</strain>
    </source>
</reference>
<organism evidence="3 4">
    <name type="scientific">Nocardia terpenica</name>
    <dbReference type="NCBI Taxonomy" id="455432"/>
    <lineage>
        <taxon>Bacteria</taxon>
        <taxon>Bacillati</taxon>
        <taxon>Actinomycetota</taxon>
        <taxon>Actinomycetes</taxon>
        <taxon>Mycobacteriales</taxon>
        <taxon>Nocardiaceae</taxon>
        <taxon>Nocardia</taxon>
    </lineage>
</organism>
<dbReference type="Proteomes" id="UP000221961">
    <property type="component" value="Chromosome"/>
</dbReference>
<sequence>MVDSGTPARRATARWVAAFIPPSAITSTAASSRAARLAWPAARWVGGRIGMQQILTISGQKPEPRAHSGRASNIVGPMSRGTAPGGPGALGGGADMVRNTTSPAMAPMAGRLERWVSGWRTRSARPPTAPEVEGFRRAQRLSFDCAQAAAEAMRPGWTEGRTQQWMADYLRDRGVKTWLHKPIAAFAERTLAPDAAWGPARGDGLTLRAGDVAILDCSPIVDGYTGDVAYTVGVGDNAELTKAHTFLSELRDLLPARFADPATATHVFAWVTALMELAGYQNAVNGYVGHVMGHRVYRHGPLTANFPYFLPERPFGYLASWHAPGFLLKIARRGVLPEELGPLHTGPKTGVWAIEPHIRAGEFGCKFEELLVVTDDDAYWLDDLSQRRITIAP</sequence>
<feature type="region of interest" description="Disordered" evidence="1">
    <location>
        <begin position="59"/>
        <end position="87"/>
    </location>
</feature>
<gene>
    <name evidence="3" type="ORF">CRH09_26945</name>
</gene>
<evidence type="ECO:0000313" key="4">
    <source>
        <dbReference type="Proteomes" id="UP000221961"/>
    </source>
</evidence>
<dbReference type="Pfam" id="PF00557">
    <property type="entry name" value="Peptidase_M24"/>
    <property type="match status" value="1"/>
</dbReference>
<dbReference type="PANTHER" id="PTHR46112:SF3">
    <property type="entry name" value="AMINOPEPTIDASE YPDF"/>
    <property type="match status" value="1"/>
</dbReference>
<proteinExistence type="predicted"/>
<protein>
    <recommendedName>
        <fullName evidence="2">Peptidase M24 domain-containing protein</fullName>
    </recommendedName>
</protein>
<dbReference type="InterPro" id="IPR050659">
    <property type="entry name" value="Peptidase_M24B"/>
</dbReference>
<dbReference type="KEGG" id="ntp:CRH09_26945"/>
<accession>A0A291RNU3</accession>
<dbReference type="AlphaFoldDB" id="A0A291RNU3"/>
<dbReference type="SUPFAM" id="SSF55920">
    <property type="entry name" value="Creatinase/aminopeptidase"/>
    <property type="match status" value="1"/>
</dbReference>
<name>A0A291RNU3_9NOCA</name>
<evidence type="ECO:0000313" key="3">
    <source>
        <dbReference type="EMBL" id="ATL69271.1"/>
    </source>
</evidence>
<evidence type="ECO:0000259" key="2">
    <source>
        <dbReference type="Pfam" id="PF00557"/>
    </source>
</evidence>
<dbReference type="CDD" id="cd01066">
    <property type="entry name" value="APP_MetAP"/>
    <property type="match status" value="1"/>
</dbReference>
<dbReference type="InterPro" id="IPR036005">
    <property type="entry name" value="Creatinase/aminopeptidase-like"/>
</dbReference>
<dbReference type="PANTHER" id="PTHR46112">
    <property type="entry name" value="AMINOPEPTIDASE"/>
    <property type="match status" value="1"/>
</dbReference>